<dbReference type="InterPro" id="IPR049552">
    <property type="entry name" value="PKS_DH_N"/>
</dbReference>
<evidence type="ECO:0000256" key="1">
    <source>
        <dbReference type="ARBA" id="ARBA00005232"/>
    </source>
</evidence>
<dbReference type="InterPro" id="IPR020843">
    <property type="entry name" value="ER"/>
</dbReference>
<feature type="active site" description="Proton acceptor; for dehydratase activity" evidence="9">
    <location>
        <position position="1030"/>
    </location>
</feature>
<dbReference type="InterPro" id="IPR014043">
    <property type="entry name" value="Acyl_transferase_dom"/>
</dbReference>
<evidence type="ECO:0008006" key="16">
    <source>
        <dbReference type="Google" id="ProtNLM"/>
    </source>
</evidence>
<dbReference type="SMART" id="SM00829">
    <property type="entry name" value="PKS_ER"/>
    <property type="match status" value="1"/>
</dbReference>
<keyword evidence="6" id="KW-0511">Multifunctional enzyme</keyword>
<keyword evidence="5" id="KW-0560">Oxidoreductase</keyword>
<dbReference type="SUPFAM" id="SSF52151">
    <property type="entry name" value="FabD/lysophospholipase-like"/>
    <property type="match status" value="1"/>
</dbReference>
<dbReference type="PROSITE" id="PS00440">
    <property type="entry name" value="ACYLTRANSF_C_2"/>
    <property type="match status" value="1"/>
</dbReference>
<dbReference type="Gene3D" id="3.90.180.10">
    <property type="entry name" value="Medium-chain alcohol dehydrogenases, catalytic domain"/>
    <property type="match status" value="1"/>
</dbReference>
<dbReference type="PROSITE" id="PS52019">
    <property type="entry name" value="PKS_MFAS_DH"/>
    <property type="match status" value="1"/>
</dbReference>
<dbReference type="InterPro" id="IPR013968">
    <property type="entry name" value="PKS_KR"/>
</dbReference>
<evidence type="ECO:0000313" key="14">
    <source>
        <dbReference type="EMBL" id="KAF4972158.1"/>
    </source>
</evidence>
<reference evidence="14" key="2">
    <citation type="submission" date="2020-05" db="EMBL/GenBank/DDBJ databases">
        <authorList>
            <person name="Kim H.-S."/>
            <person name="Proctor R.H."/>
            <person name="Brown D.W."/>
        </authorList>
    </citation>
    <scope>NUCLEOTIDE SEQUENCE</scope>
    <source>
        <strain evidence="14">NRRL 22465</strain>
    </source>
</reference>
<dbReference type="InterPro" id="IPR020841">
    <property type="entry name" value="PKS_Beta-ketoAc_synthase_dom"/>
</dbReference>
<keyword evidence="15" id="KW-1185">Reference proteome</keyword>
<dbReference type="CDD" id="cd00833">
    <property type="entry name" value="PKS"/>
    <property type="match status" value="1"/>
</dbReference>
<organism evidence="14 15">
    <name type="scientific">Fusarium zealandicum</name>
    <dbReference type="NCBI Taxonomy" id="1053134"/>
    <lineage>
        <taxon>Eukaryota</taxon>
        <taxon>Fungi</taxon>
        <taxon>Dikarya</taxon>
        <taxon>Ascomycota</taxon>
        <taxon>Pezizomycotina</taxon>
        <taxon>Sordariomycetes</taxon>
        <taxon>Hypocreomycetidae</taxon>
        <taxon>Hypocreales</taxon>
        <taxon>Nectriaceae</taxon>
        <taxon>Fusarium</taxon>
        <taxon>Fusarium staphyleae species complex</taxon>
    </lineage>
</organism>
<dbReference type="Gene3D" id="3.30.559.70">
    <property type="entry name" value="Choline/Carnitine o-acyltransferase, domain 2"/>
    <property type="match status" value="1"/>
</dbReference>
<feature type="active site" description="Proton acceptor" evidence="8">
    <location>
        <position position="2820"/>
    </location>
</feature>
<dbReference type="InterPro" id="IPR000542">
    <property type="entry name" value="Carn_acyl_trans"/>
</dbReference>
<dbReference type="SMART" id="SM00825">
    <property type="entry name" value="PKS_KS"/>
    <property type="match status" value="1"/>
</dbReference>
<gene>
    <name evidence="14" type="ORF">FZEAL_9659</name>
</gene>
<dbReference type="GO" id="GO:0044550">
    <property type="term" value="P:secondary metabolite biosynthetic process"/>
    <property type="evidence" value="ECO:0007669"/>
    <property type="project" value="TreeGrafter"/>
</dbReference>
<dbReference type="InterPro" id="IPR011032">
    <property type="entry name" value="GroES-like_sf"/>
</dbReference>
<dbReference type="SUPFAM" id="SSF50129">
    <property type="entry name" value="GroES-like"/>
    <property type="match status" value="1"/>
</dbReference>
<dbReference type="InterPro" id="IPR036736">
    <property type="entry name" value="ACP-like_sf"/>
</dbReference>
<dbReference type="InterPro" id="IPR049551">
    <property type="entry name" value="PKS_DH_C"/>
</dbReference>
<evidence type="ECO:0000259" key="12">
    <source>
        <dbReference type="PROSITE" id="PS52004"/>
    </source>
</evidence>
<dbReference type="PANTHER" id="PTHR43775">
    <property type="entry name" value="FATTY ACID SYNTHASE"/>
    <property type="match status" value="1"/>
</dbReference>
<dbReference type="InterPro" id="IPR014030">
    <property type="entry name" value="Ketoacyl_synth_N"/>
</dbReference>
<evidence type="ECO:0000256" key="8">
    <source>
        <dbReference type="PIRSR" id="PIRSR600542-1"/>
    </source>
</evidence>
<dbReference type="Pfam" id="PF00698">
    <property type="entry name" value="Acyl_transf_1"/>
    <property type="match status" value="2"/>
</dbReference>
<dbReference type="EMBL" id="JABEYC010000932">
    <property type="protein sequence ID" value="KAF4972158.1"/>
    <property type="molecule type" value="Genomic_DNA"/>
</dbReference>
<feature type="domain" description="Ketosynthase family 3 (KS3)" evidence="12">
    <location>
        <begin position="12"/>
        <end position="442"/>
    </location>
</feature>
<dbReference type="InterPro" id="IPR016039">
    <property type="entry name" value="Thiolase-like"/>
</dbReference>
<feature type="domain" description="PKS/mFAS DH" evidence="13">
    <location>
        <begin position="998"/>
        <end position="1319"/>
    </location>
</feature>
<protein>
    <recommendedName>
        <fullName evidence="16">Polyketide synthase</fullName>
    </recommendedName>
</protein>
<dbReference type="CDD" id="cd05195">
    <property type="entry name" value="enoyl_red"/>
    <property type="match status" value="1"/>
</dbReference>
<dbReference type="InterPro" id="IPR020807">
    <property type="entry name" value="PKS_DH"/>
</dbReference>
<dbReference type="InterPro" id="IPR020806">
    <property type="entry name" value="PKS_PP-bd"/>
</dbReference>
<dbReference type="Pfam" id="PF22621">
    <property type="entry name" value="CurL-like_PKS_C"/>
    <property type="match status" value="1"/>
</dbReference>
<evidence type="ECO:0000256" key="10">
    <source>
        <dbReference type="SAM" id="MobiDB-lite"/>
    </source>
</evidence>
<dbReference type="Pfam" id="PF14765">
    <property type="entry name" value="PS-DH"/>
    <property type="match status" value="1"/>
</dbReference>
<evidence type="ECO:0000256" key="4">
    <source>
        <dbReference type="ARBA" id="ARBA00022679"/>
    </source>
</evidence>
<evidence type="ECO:0000259" key="11">
    <source>
        <dbReference type="PROSITE" id="PS50075"/>
    </source>
</evidence>
<dbReference type="GO" id="GO:0016491">
    <property type="term" value="F:oxidoreductase activity"/>
    <property type="evidence" value="ECO:0007669"/>
    <property type="project" value="UniProtKB-KW"/>
</dbReference>
<proteinExistence type="inferred from homology"/>
<dbReference type="SMART" id="SM00822">
    <property type="entry name" value="PKS_KR"/>
    <property type="match status" value="1"/>
</dbReference>
<dbReference type="InterPro" id="IPR016036">
    <property type="entry name" value="Malonyl_transacylase_ACP-bd"/>
</dbReference>
<dbReference type="GO" id="GO:0006633">
    <property type="term" value="P:fatty acid biosynthetic process"/>
    <property type="evidence" value="ECO:0007669"/>
    <property type="project" value="TreeGrafter"/>
</dbReference>
<dbReference type="PROSITE" id="PS51257">
    <property type="entry name" value="PROKAR_LIPOPROTEIN"/>
    <property type="match status" value="1"/>
</dbReference>
<dbReference type="Pfam" id="PF21089">
    <property type="entry name" value="PKS_DH_N"/>
    <property type="match status" value="1"/>
</dbReference>
<dbReference type="Pfam" id="PF00109">
    <property type="entry name" value="ketoacyl-synt"/>
    <property type="match status" value="1"/>
</dbReference>
<evidence type="ECO:0000256" key="9">
    <source>
        <dbReference type="PROSITE-ProRule" id="PRU01363"/>
    </source>
</evidence>
<dbReference type="SUPFAM" id="SSF53335">
    <property type="entry name" value="S-adenosyl-L-methionine-dependent methyltransferases"/>
    <property type="match status" value="1"/>
</dbReference>
<dbReference type="SMART" id="SM00826">
    <property type="entry name" value="PKS_DH"/>
    <property type="match status" value="1"/>
</dbReference>
<dbReference type="GO" id="GO:0004312">
    <property type="term" value="F:fatty acid synthase activity"/>
    <property type="evidence" value="ECO:0007669"/>
    <property type="project" value="TreeGrafter"/>
</dbReference>
<feature type="region of interest" description="Disordered" evidence="10">
    <location>
        <begin position="458"/>
        <end position="491"/>
    </location>
</feature>
<feature type="region of interest" description="Disordered" evidence="10">
    <location>
        <begin position="2482"/>
        <end position="2519"/>
    </location>
</feature>
<sequence>MNSSRPNKPQAPVPIAVIGMGCRLPGGANDPESLWKLVSEGRSAWSKVPADRWNEHSFYHPGTSVHEAINHRGGHFLQRDPGLWDANFFGVASAEAKTLDPQQRILLETAYEALENAGMPLETVRGSKAAVYVALFGQDWETMLLKDTHELAKHHLLGTTKSLIANRVSYFLDLKGPSLTVDTACSGGLVALHLACQTLRTGESNLALACGTNLIFTPDIMFGETFLNMLNDDGKSYSFDQRGDGYGRGEGVATLILKRLDDAIADGDPIRAIIRNSGVNHDGKTNGISYPSPEAQQELAELVYAEAGLDPRETDYVEAHGTGTQAGDKVEMTAIQKVFCQNRASELLLGSVKASVGHTESTSGIAAVIKTVLMLEKGFIPPLPSLVEVKSSIKHLVKYPVRIPKDLEPWEPTQRKDGSLSRRASVQNFGFGGTNGHVILESASCAHLLNRQQVNGHQVDGNQVNGDDLNGTQSNSIQANGSPQDKEPKSTSPQLFVLTAKAKSSLSAGVKELQQWIIDCKEGIDLQALAWTLGCRRSLMAWRSTCVASRTEDLVTSMTNLGSARASPSRTQPIVFLFTGQGAQWYAMGRELLQANGAFRDSIVRSDQILQSLGMSWSLVDELLKDTSTSKMDQSEVAQPASTAVQVALVDVLRKLGIVPQAVLGHSSGEIAAAYAAGAITHEDVMQITLRRSQISQWVKESVPSPGAMMAVGLGEPEVLPYLERANQELRDVRYVCCPTLVSLHMRAVLTKRWPWQVALASIACVNSPNSTTITGDRKAVEHVQKLLEKDGVFNRLLRVDTAYHSHHMSIVAPRYEEELGDIPGSALSAGGVRFFSSATTQEKSCGFGSSYWVENLVSQVRFSEGLETLCLAFAQENQKTGGGAITPLFIEVGPHAALKGPFTQTIQALRLPDFDHQYTSVLVRGQDARYSMLAAAGKALELGCPVDIAAANSYGALDTHPSKVLTTLPPYSWDLSTRFWHESRLSASYRFRQHPYHDVLGLRVVSGNSINPTWRQILGVDRQPWLRDHVVDNFKIFPGSGYVCMAIEAVLQLAGQVRPGQANPLDAPHQVKVQDVHFLKALVVPDSPETVEVQLLLTGRGDVFTPRDFSVVSISPSGQWAEHCRGSVSITSGHAADANDVEGSREFGIAASARAEWLQRIRDSCPHAFDHDAIYAEMKANGNLYGPMFADIQTIKLGDGRAVATLEIPDVNSQMPGQHMHPHLIHPSTLDAITHALIPLELQSRKSGSVMPTSISELTVSSVMPSQPGSLVDVVIESTSPRATKIVVVPRDDGEAASEPLLSISGLETVAIGEGQRSEDPDSKFKRPLHIEWEQDADFFSAHTGGLLSQQQLEEHVSSYLSRYSLKKPTLRILETTTKALANVSAAVLGATRRSTASYDICAQSSEAIDELKSFFEAANIKLIESARFQVLDLGQHHPSEENQPPASESYDVAIVNYDASTTGDVAQILGNVRKLLRPGSALLLVGQGEAPGGLRQLLSETSFSAPEPATVGLDTQPSGIEPFYYCVVSIVLSSPRGASVPLSIQILPDLDGKLRDFASQLSDVISNDTALKGITSAAVSSSSSWLPEGPIDPATTYIILDEGSSPLLLEPSSSTFAEIRSLALAAKSVVWISMRSDGKNSESQSDMLMATGFTRVIRKEAEGLKLVTLTVKQDLPDHSTVLEAVSGILKVSFLEQRDRICELEYQYNNNAVLVPRLRVAPHYERWSQGKTAQEGGAAVTEEVSLVLERPLKLEVEVPGLLSSMRFTDDGPRTPLGTHEVEVQARSYGVNSNGVEMAMGHLREDQTGGPTWVSEWAGLISAVGTGLSDQWKVGDQVCGLGGAYCSPYTNSPRIKGSDLELMRRLPCCMSFPDASASLLAYTTAWLALNDVAGLTPGQSVLVHSAETATGQAAVTIAQLLGADVFATVKDAQAKRLVVETLVVAESKVYSSQHTNYKQGVLRQTAGQGVHVVLNSLSDSHLEDSWDSLAPFGTFVELREGHKSSIPALAGKNATLTSLGLGLLIRQRPEFVGKALDKVIDLINDGKISSVHCTQSLPISQIETAFRLVSKGQVTGKVVLEVNHGAIVRATVPKPAELTIMADATCVVPGGLGSLGERICVWLAAHGAKHIVALSRSGTTRHAQDLAALEAELGKHGAKLYRPACDVTDEARVRQVATWCAANLPPVRAIIQSAASFVDKVLENMTGRNFNQGVRPKRDGTMNVYNAFVSHQLHHVVLLSSAAGVLGSKGQTHYNTGNAFQEGFGLHKVAEQATSGLKTHFTVVQPALIVGSDADVTGAHRKKMFHRQGGVMVTFSDVLALIEYAMGEQARQDGYTQLIMGVDPSAIADDGTFNLRFMNDIIQPQTGIEAAADETGAPRAVRTASVGQMLLAVAGNQEQMHKVVIAAIANKIRELVAISGDDLETGIPLVEVGVDSLVAIELKNWIVRELEASPQTSQILDAPSITSLAAIVVDKSSLANKQADGSQVNRANGDAPNAAGHDSAPGPGDRSTEASPTHGHACCATSQKLPVMPLLDLDTICDLYYNAIEHLMTREQRAHLLDQFNKLKQPGGLGRTLHARLMQRFQDPTIDNWLFEPANEQVYTGRNYPLSPWGGMAGPDAFSRFPHRQAERAAIVSLSALKLKRSLEAGTMEPTVIGGRPQCTYMHSWLFNTYREPVDGVDRMQKMPPNEYIAVLRKGHMFRVDPVDANREFVPFAKLEAAFQSIIDKDVGNHAWESILTADDRNSWARSAIEAHPDNKLYLDMVQGAVFLVCLDEAAPTTSEERMDSMLLNKGFNRWYDKGLKLIVCSNGVSGMHVDHSMIDGTTIREMYEARTEAIQSYQRDDMDSQMADDEAIQLEQYTFHASRDMLDRIGHIRERYMTETSTIGFTKWTCHHFGQDYFQSIRMPAKGIYETMVQLGSKYYLGRNEPCWSAISMGHYHKGRIDIIQTYTREMQSFCNLVDDAHVEPAVKLALLKDAARSHGPNIQRAMQGKGYERQLVALETQLRQGEETPTIFTDPVYQAMRPHWVMTGSTDIGSAGGGEFGFILRHPDSVWLQYLIEPDKAYLIIVMNSKDKERFVECMEKAAAVVQELLDIEAKS</sequence>
<dbReference type="Gene3D" id="3.10.129.110">
    <property type="entry name" value="Polyketide synthase dehydratase"/>
    <property type="match status" value="1"/>
</dbReference>
<dbReference type="OrthoDB" id="329835at2759"/>
<evidence type="ECO:0000256" key="3">
    <source>
        <dbReference type="ARBA" id="ARBA00022553"/>
    </source>
</evidence>
<feature type="region of interest" description="C-terminal hotdog fold" evidence="9">
    <location>
        <begin position="1167"/>
        <end position="1319"/>
    </location>
</feature>
<dbReference type="SUPFAM" id="SSF51735">
    <property type="entry name" value="NAD(P)-binding Rossmann-fold domains"/>
    <property type="match status" value="2"/>
</dbReference>
<accession>A0A8H4UA11</accession>
<dbReference type="SUPFAM" id="SSF55048">
    <property type="entry name" value="Probable ACP-binding domain of malonyl-CoA ACP transacylase"/>
    <property type="match status" value="1"/>
</dbReference>
<dbReference type="SUPFAM" id="SSF53901">
    <property type="entry name" value="Thiolase-like"/>
    <property type="match status" value="1"/>
</dbReference>
<feature type="compositionally biased region" description="Polar residues" evidence="10">
    <location>
        <begin position="458"/>
        <end position="483"/>
    </location>
</feature>
<dbReference type="InterPro" id="IPR050091">
    <property type="entry name" value="PKS_NRPS_Biosynth_Enz"/>
</dbReference>
<dbReference type="Pfam" id="PF00755">
    <property type="entry name" value="Carn_acyltransf"/>
    <property type="match status" value="1"/>
</dbReference>
<feature type="domain" description="Carrier" evidence="11">
    <location>
        <begin position="2399"/>
        <end position="2476"/>
    </location>
</feature>
<keyword evidence="3" id="KW-0597">Phosphoprotein</keyword>
<dbReference type="InterPro" id="IPR023213">
    <property type="entry name" value="CAT-like_dom_sf"/>
</dbReference>
<dbReference type="Pfam" id="PF23297">
    <property type="entry name" value="ACP_SdgA_C"/>
    <property type="match status" value="1"/>
</dbReference>
<dbReference type="Pfam" id="PF08659">
    <property type="entry name" value="KR"/>
    <property type="match status" value="1"/>
</dbReference>
<feature type="active site" description="Proton donor; for dehydratase activity" evidence="9">
    <location>
        <position position="1232"/>
    </location>
</feature>
<dbReference type="Pfam" id="PF02801">
    <property type="entry name" value="Ketoacyl-synt_C"/>
    <property type="match status" value="1"/>
</dbReference>
<dbReference type="InterPro" id="IPR039551">
    <property type="entry name" value="Cho/carn_acyl_trans"/>
</dbReference>
<evidence type="ECO:0000256" key="2">
    <source>
        <dbReference type="ARBA" id="ARBA00022450"/>
    </source>
</evidence>
<dbReference type="InterPro" id="IPR036291">
    <property type="entry name" value="NAD(P)-bd_dom_sf"/>
</dbReference>
<dbReference type="Gene3D" id="3.40.50.150">
    <property type="entry name" value="Vaccinia Virus protein VP39"/>
    <property type="match status" value="1"/>
</dbReference>
<dbReference type="GO" id="GO:0031177">
    <property type="term" value="F:phosphopantetheine binding"/>
    <property type="evidence" value="ECO:0007669"/>
    <property type="project" value="InterPro"/>
</dbReference>
<dbReference type="InterPro" id="IPR029063">
    <property type="entry name" value="SAM-dependent_MTases_sf"/>
</dbReference>
<dbReference type="InterPro" id="IPR001227">
    <property type="entry name" value="Ac_transferase_dom_sf"/>
</dbReference>
<keyword evidence="2" id="KW-0596">Phosphopantetheine</keyword>
<dbReference type="SMART" id="SM00827">
    <property type="entry name" value="PKS_AT"/>
    <property type="match status" value="1"/>
</dbReference>
<dbReference type="Pfam" id="PF13602">
    <property type="entry name" value="ADH_zinc_N_2"/>
    <property type="match status" value="1"/>
</dbReference>
<keyword evidence="7" id="KW-0012">Acyltransferase</keyword>
<dbReference type="Gene3D" id="3.40.47.10">
    <property type="match status" value="1"/>
</dbReference>
<evidence type="ECO:0000256" key="7">
    <source>
        <dbReference type="ARBA" id="ARBA00023315"/>
    </source>
</evidence>
<dbReference type="InterPro" id="IPR057326">
    <property type="entry name" value="KR_dom"/>
</dbReference>
<dbReference type="PROSITE" id="PS52004">
    <property type="entry name" value="KS3_2"/>
    <property type="match status" value="1"/>
</dbReference>
<dbReference type="Gene3D" id="3.30.559.10">
    <property type="entry name" value="Chloramphenicol acetyltransferase-like domain"/>
    <property type="match status" value="1"/>
</dbReference>
<dbReference type="SUPFAM" id="SSF47336">
    <property type="entry name" value="ACP-like"/>
    <property type="match status" value="1"/>
</dbReference>
<evidence type="ECO:0000313" key="15">
    <source>
        <dbReference type="Proteomes" id="UP000635477"/>
    </source>
</evidence>
<dbReference type="SMART" id="SM00823">
    <property type="entry name" value="PKS_PP"/>
    <property type="match status" value="1"/>
</dbReference>
<evidence type="ECO:0000259" key="13">
    <source>
        <dbReference type="PROSITE" id="PS52019"/>
    </source>
</evidence>
<dbReference type="InterPro" id="IPR049900">
    <property type="entry name" value="PKS_mFAS_DH"/>
</dbReference>
<comment type="caution">
    <text evidence="14">The sequence shown here is derived from an EMBL/GenBank/DDBJ whole genome shotgun (WGS) entry which is preliminary data.</text>
</comment>
<dbReference type="InterPro" id="IPR009081">
    <property type="entry name" value="PP-bd_ACP"/>
</dbReference>
<dbReference type="Gene3D" id="3.40.50.720">
    <property type="entry name" value="NAD(P)-binding Rossmann-like Domain"/>
    <property type="match status" value="2"/>
</dbReference>
<dbReference type="InterPro" id="IPR016035">
    <property type="entry name" value="Acyl_Trfase/lysoPLipase"/>
</dbReference>
<dbReference type="Gene3D" id="3.40.366.10">
    <property type="entry name" value="Malonyl-Coenzyme A Acyl Carrier Protein, domain 2"/>
    <property type="match status" value="1"/>
</dbReference>
<name>A0A8H4UA11_9HYPO</name>
<keyword evidence="4" id="KW-0808">Transferase</keyword>
<feature type="region of interest" description="N-terminal hotdog fold" evidence="9">
    <location>
        <begin position="998"/>
        <end position="1136"/>
    </location>
</feature>
<dbReference type="InterPro" id="IPR042231">
    <property type="entry name" value="Cho/carn_acyl_trans_2"/>
</dbReference>
<dbReference type="Gene3D" id="1.10.1200.10">
    <property type="entry name" value="ACP-like"/>
    <property type="match status" value="1"/>
</dbReference>
<evidence type="ECO:0000256" key="5">
    <source>
        <dbReference type="ARBA" id="ARBA00023002"/>
    </source>
</evidence>
<dbReference type="PANTHER" id="PTHR43775:SF22">
    <property type="entry name" value="SYNTHASE, PUTATIVE (JCVI)-RELATED"/>
    <property type="match status" value="1"/>
</dbReference>
<dbReference type="InterPro" id="IPR014031">
    <property type="entry name" value="Ketoacyl_synth_C"/>
</dbReference>
<reference evidence="14" key="1">
    <citation type="journal article" date="2020" name="BMC Genomics">
        <title>Correction to: Identification and distribution of gene clusters required for synthesis of sphingolipid metabolism inhibitors in diverse species of the filamentous fungus Fusarium.</title>
        <authorList>
            <person name="Kim H.S."/>
            <person name="Lohmar J.M."/>
            <person name="Busman M."/>
            <person name="Brown D.W."/>
            <person name="Naumann T.A."/>
            <person name="Divon H.H."/>
            <person name="Lysoe E."/>
            <person name="Uhlig S."/>
            <person name="Proctor R.H."/>
        </authorList>
    </citation>
    <scope>NUCLEOTIDE SEQUENCE</scope>
    <source>
        <strain evidence="14">NRRL 22465</strain>
    </source>
</reference>
<dbReference type="Proteomes" id="UP000635477">
    <property type="component" value="Unassembled WGS sequence"/>
</dbReference>
<dbReference type="PROSITE" id="PS50075">
    <property type="entry name" value="CARRIER"/>
    <property type="match status" value="1"/>
</dbReference>
<evidence type="ECO:0000256" key="6">
    <source>
        <dbReference type="ARBA" id="ARBA00023268"/>
    </source>
</evidence>
<dbReference type="SUPFAM" id="SSF52777">
    <property type="entry name" value="CoA-dependent acyltransferases"/>
    <property type="match status" value="2"/>
</dbReference>
<comment type="similarity">
    <text evidence="1">Belongs to the carnitine/choline acetyltransferase family.</text>
</comment>
<dbReference type="InterPro" id="IPR042104">
    <property type="entry name" value="PKS_dehydratase_sf"/>
</dbReference>